<dbReference type="InterPro" id="IPR006586">
    <property type="entry name" value="ADAM_Cys-rich"/>
</dbReference>
<feature type="non-terminal residue" evidence="6">
    <location>
        <position position="1"/>
    </location>
</feature>
<dbReference type="SUPFAM" id="SSF57552">
    <property type="entry name" value="Blood coagulation inhibitor (disintegrin)"/>
    <property type="match status" value="1"/>
</dbReference>
<dbReference type="GO" id="GO:0002693">
    <property type="term" value="P:positive regulation of cellular extravasation"/>
    <property type="evidence" value="ECO:0007669"/>
    <property type="project" value="TreeGrafter"/>
</dbReference>
<dbReference type="SMART" id="SM00608">
    <property type="entry name" value="ACR"/>
    <property type="match status" value="1"/>
</dbReference>
<evidence type="ECO:0000313" key="6">
    <source>
        <dbReference type="EMBL" id="CAG5903276.1"/>
    </source>
</evidence>
<dbReference type="InterPro" id="IPR024079">
    <property type="entry name" value="MetalloPept_cat_dom_sf"/>
</dbReference>
<dbReference type="PANTHER" id="PTHR11905:SF20">
    <property type="entry name" value="DISINTEGRIN AND METALLOPROTEINASE DOMAIN-CONTAINING PROTEIN 8"/>
    <property type="match status" value="1"/>
</dbReference>
<dbReference type="InterPro" id="IPR001590">
    <property type="entry name" value="Peptidase_M12B"/>
</dbReference>
<evidence type="ECO:0000259" key="4">
    <source>
        <dbReference type="PROSITE" id="PS50214"/>
    </source>
</evidence>
<evidence type="ECO:0000256" key="1">
    <source>
        <dbReference type="PROSITE-ProRule" id="PRU00068"/>
    </source>
</evidence>
<feature type="binding site" evidence="2">
    <location>
        <position position="83"/>
    </location>
    <ligand>
        <name>Zn(2+)</name>
        <dbReference type="ChEBI" id="CHEBI:29105"/>
        <note>catalytic</note>
    </ligand>
</feature>
<sequence>MERVKELAAIPTPLSTPPNITVARQPNLSTSTLQKGPAGQSGKDFEGDTVGLANKFAMCTANSGGVNQDHHGNLIGLASTVAHEMGHNFGLSHDGPGCVCGPLLSHNCVMAERLSDCSLQQLAEFMERARPGCLRPPASVRTVAGGPHCGNAMLEPGEECDCGSVELEAPGSVCRRSAGSCDLPEYCTGQSEDCPEDSFQMNGEPCYSQAPGYCHQGQCPSREQHCWRLFGDGAKVGPDLCFNLNKRGEEGSSCGRDKSGFIPCSSVDVKCGTMFCVGGGESITGKRAGYPMFGMECKLAVEDDKIRNIDMVPTGTSCGTNKVCLSNKCVDVSVYGKKEECSKKCGGKG</sequence>
<feature type="region of interest" description="Disordered" evidence="3">
    <location>
        <begin position="15"/>
        <end position="46"/>
    </location>
</feature>
<feature type="binding site" evidence="2">
    <location>
        <position position="93"/>
    </location>
    <ligand>
        <name>Zn(2+)</name>
        <dbReference type="ChEBI" id="CHEBI:29105"/>
        <note>catalytic</note>
    </ligand>
</feature>
<evidence type="ECO:0000259" key="5">
    <source>
        <dbReference type="PROSITE" id="PS50215"/>
    </source>
</evidence>
<reference evidence="6" key="1">
    <citation type="submission" date="2021-05" db="EMBL/GenBank/DDBJ databases">
        <authorList>
            <person name="Tigano A."/>
        </authorList>
    </citation>
    <scope>NUCLEOTIDE SEQUENCE</scope>
</reference>
<dbReference type="GO" id="GO:0006954">
    <property type="term" value="P:inflammatory response"/>
    <property type="evidence" value="ECO:0007669"/>
    <property type="project" value="TreeGrafter"/>
</dbReference>
<accession>A0A8S4AZF0</accession>
<feature type="binding site" evidence="2">
    <location>
        <position position="87"/>
    </location>
    <ligand>
        <name>Zn(2+)</name>
        <dbReference type="ChEBI" id="CHEBI:29105"/>
        <note>catalytic</note>
    </ligand>
</feature>
<comment type="caution">
    <text evidence="2">Lacks conserved residue(s) required for the propagation of feature annotation.</text>
</comment>
<dbReference type="Proteomes" id="UP000677803">
    <property type="component" value="Unassembled WGS sequence"/>
</dbReference>
<dbReference type="SMART" id="SM00050">
    <property type="entry name" value="DISIN"/>
    <property type="match status" value="1"/>
</dbReference>
<name>A0A8S4AZF0_9TELE</name>
<evidence type="ECO:0000313" key="7">
    <source>
        <dbReference type="Proteomes" id="UP000677803"/>
    </source>
</evidence>
<dbReference type="Gene3D" id="4.10.70.10">
    <property type="entry name" value="Disintegrin domain"/>
    <property type="match status" value="1"/>
</dbReference>
<dbReference type="GO" id="GO:0004222">
    <property type="term" value="F:metalloendopeptidase activity"/>
    <property type="evidence" value="ECO:0007669"/>
    <property type="project" value="InterPro"/>
</dbReference>
<dbReference type="InterPro" id="IPR001762">
    <property type="entry name" value="Disintegrin_dom"/>
</dbReference>
<dbReference type="PANTHER" id="PTHR11905">
    <property type="entry name" value="ADAM A DISINTEGRIN AND METALLOPROTEASE DOMAIN"/>
    <property type="match status" value="1"/>
</dbReference>
<keyword evidence="1" id="KW-1015">Disulfide bond</keyword>
<organism evidence="6 7">
    <name type="scientific">Menidia menidia</name>
    <name type="common">Atlantic silverside</name>
    <dbReference type="NCBI Taxonomy" id="238744"/>
    <lineage>
        <taxon>Eukaryota</taxon>
        <taxon>Metazoa</taxon>
        <taxon>Chordata</taxon>
        <taxon>Craniata</taxon>
        <taxon>Vertebrata</taxon>
        <taxon>Euteleostomi</taxon>
        <taxon>Actinopterygii</taxon>
        <taxon>Neopterygii</taxon>
        <taxon>Teleostei</taxon>
        <taxon>Neoteleostei</taxon>
        <taxon>Acanthomorphata</taxon>
        <taxon>Ovalentaria</taxon>
        <taxon>Atherinomorphae</taxon>
        <taxon>Atheriniformes</taxon>
        <taxon>Atherinopsidae</taxon>
        <taxon>Menidiinae</taxon>
        <taxon>Menidia</taxon>
    </lineage>
</organism>
<dbReference type="AlphaFoldDB" id="A0A8S4AZF0"/>
<feature type="domain" description="Disintegrin" evidence="4">
    <location>
        <begin position="101"/>
        <end position="202"/>
    </location>
</feature>
<dbReference type="OrthoDB" id="5951731at2759"/>
<comment type="caution">
    <text evidence="6">The sequence shown here is derived from an EMBL/GenBank/DDBJ whole genome shotgun (WGS) entry which is preliminary data.</text>
</comment>
<dbReference type="GO" id="GO:0050839">
    <property type="term" value="F:cell adhesion molecule binding"/>
    <property type="evidence" value="ECO:0007669"/>
    <property type="project" value="TreeGrafter"/>
</dbReference>
<dbReference type="GO" id="GO:0006508">
    <property type="term" value="P:proteolysis"/>
    <property type="evidence" value="ECO:0007669"/>
    <property type="project" value="InterPro"/>
</dbReference>
<gene>
    <name evidence="6" type="ORF">MMEN_LOCUS9270</name>
</gene>
<dbReference type="PROSITE" id="PS50214">
    <property type="entry name" value="DISINTEGRIN_2"/>
    <property type="match status" value="1"/>
</dbReference>
<dbReference type="Pfam" id="PF08516">
    <property type="entry name" value="ADAM_CR"/>
    <property type="match status" value="1"/>
</dbReference>
<keyword evidence="2" id="KW-0479">Metal-binding</keyword>
<dbReference type="GO" id="GO:0051044">
    <property type="term" value="P:positive regulation of membrane protein ectodomain proteolysis"/>
    <property type="evidence" value="ECO:0007669"/>
    <property type="project" value="TreeGrafter"/>
</dbReference>
<dbReference type="GO" id="GO:0022407">
    <property type="term" value="P:regulation of cell-cell adhesion"/>
    <property type="evidence" value="ECO:0007669"/>
    <property type="project" value="TreeGrafter"/>
</dbReference>
<dbReference type="Pfam" id="PF01421">
    <property type="entry name" value="Reprolysin"/>
    <property type="match status" value="1"/>
</dbReference>
<dbReference type="PROSITE" id="PS50215">
    <property type="entry name" value="ADAM_MEPRO"/>
    <property type="match status" value="1"/>
</dbReference>
<dbReference type="Gene3D" id="3.40.390.10">
    <property type="entry name" value="Collagenase (Catalytic Domain)"/>
    <property type="match status" value="1"/>
</dbReference>
<dbReference type="InterPro" id="IPR036436">
    <property type="entry name" value="Disintegrin_dom_sf"/>
</dbReference>
<evidence type="ECO:0000256" key="3">
    <source>
        <dbReference type="SAM" id="MobiDB-lite"/>
    </source>
</evidence>
<dbReference type="GO" id="GO:0046872">
    <property type="term" value="F:metal ion binding"/>
    <property type="evidence" value="ECO:0007669"/>
    <property type="project" value="UniProtKB-KW"/>
</dbReference>
<keyword evidence="2" id="KW-0862">Zinc</keyword>
<feature type="disulfide bond" evidence="1">
    <location>
        <begin position="174"/>
        <end position="194"/>
    </location>
</feature>
<evidence type="ECO:0000256" key="2">
    <source>
        <dbReference type="PROSITE-ProRule" id="PRU00276"/>
    </source>
</evidence>
<proteinExistence type="predicted"/>
<keyword evidence="7" id="KW-1185">Reference proteome</keyword>
<dbReference type="EMBL" id="CAJRST010010001">
    <property type="protein sequence ID" value="CAG5903276.1"/>
    <property type="molecule type" value="Genomic_DNA"/>
</dbReference>
<feature type="compositionally biased region" description="Polar residues" evidence="3">
    <location>
        <begin position="17"/>
        <end position="34"/>
    </location>
</feature>
<feature type="domain" description="Peptidase M12B" evidence="5">
    <location>
        <begin position="41"/>
        <end position="138"/>
    </location>
</feature>
<feature type="active site" evidence="2">
    <location>
        <position position="84"/>
    </location>
</feature>
<dbReference type="SUPFAM" id="SSF55486">
    <property type="entry name" value="Metalloproteases ('zincins'), catalytic domain"/>
    <property type="match status" value="1"/>
</dbReference>
<protein>
    <submittedName>
        <fullName evidence="6">(Atlantic silverside) hypothetical protein</fullName>
    </submittedName>
</protein>